<evidence type="ECO:0000256" key="11">
    <source>
        <dbReference type="PIRSR" id="PIRSR600223-1"/>
    </source>
</evidence>
<keyword evidence="7" id="KW-0378">Hydrolase</keyword>
<keyword evidence="5" id="KW-0812">Transmembrane</keyword>
<feature type="active site" evidence="11">
    <location>
        <position position="35"/>
    </location>
</feature>
<comment type="caution">
    <text evidence="14">The sequence shown here is derived from an EMBL/GenBank/DDBJ whole genome shotgun (WGS) entry which is preliminary data.</text>
</comment>
<evidence type="ECO:0000313" key="14">
    <source>
        <dbReference type="EMBL" id="KAJ1948056.1"/>
    </source>
</evidence>
<evidence type="ECO:0000256" key="9">
    <source>
        <dbReference type="ARBA" id="ARBA00023128"/>
    </source>
</evidence>
<keyword evidence="8" id="KW-1133">Transmembrane helix</keyword>
<dbReference type="InterPro" id="IPR000223">
    <property type="entry name" value="Pept_S26A_signal_pept_1"/>
</dbReference>
<dbReference type="Pfam" id="PF10502">
    <property type="entry name" value="Peptidase_S26"/>
    <property type="match status" value="2"/>
</dbReference>
<evidence type="ECO:0000259" key="13">
    <source>
        <dbReference type="Pfam" id="PF10502"/>
    </source>
</evidence>
<evidence type="ECO:0000256" key="3">
    <source>
        <dbReference type="ARBA" id="ARBA00013650"/>
    </source>
</evidence>
<accession>A0A9W8E363</accession>
<sequence length="174" mass="19500">MAPSPVFWRRALLLTPPAAYLFASLFPFGRVDGRSMQPHLNPNTNQLTRDVVFVNYWKRPTDYQHGDVVNLIAPHNPHLLLTKRIIGLPGDLILPNPSTGSPMHGPSDPPHPIFIPKGHCWVEGDESFHSTDSNQFGPIPLGLVQGQVQYVVWPPANFGPVRSDIPPWKRKRVL</sequence>
<evidence type="ECO:0000256" key="6">
    <source>
        <dbReference type="ARBA" id="ARBA00022792"/>
    </source>
</evidence>
<feature type="signal peptide" evidence="12">
    <location>
        <begin position="1"/>
        <end position="33"/>
    </location>
</feature>
<dbReference type="PANTHER" id="PTHR46041">
    <property type="entry name" value="MITOCHONDRIAL INNER MEMBRANE PROTEASE SUBUNIT 2"/>
    <property type="match status" value="1"/>
</dbReference>
<comment type="similarity">
    <text evidence="2">Belongs to the peptidase S26 family. IMP2 subfamily.</text>
</comment>
<dbReference type="Gene3D" id="2.10.109.10">
    <property type="entry name" value="Umud Fragment, subunit A"/>
    <property type="match status" value="1"/>
</dbReference>
<evidence type="ECO:0000256" key="7">
    <source>
        <dbReference type="ARBA" id="ARBA00022801"/>
    </source>
</evidence>
<dbReference type="GO" id="GO:0004252">
    <property type="term" value="F:serine-type endopeptidase activity"/>
    <property type="evidence" value="ECO:0007669"/>
    <property type="project" value="InterPro"/>
</dbReference>
<dbReference type="AlphaFoldDB" id="A0A9W8E363"/>
<name>A0A9W8E363_9FUNG</name>
<dbReference type="Proteomes" id="UP001150925">
    <property type="component" value="Unassembled WGS sequence"/>
</dbReference>
<gene>
    <name evidence="14" type="ORF">IWQ62_006953</name>
</gene>
<dbReference type="PANTHER" id="PTHR46041:SF2">
    <property type="entry name" value="MITOCHONDRIAL INNER MEMBRANE PROTEASE SUBUNIT 2"/>
    <property type="match status" value="1"/>
</dbReference>
<evidence type="ECO:0000256" key="4">
    <source>
        <dbReference type="ARBA" id="ARBA00022670"/>
    </source>
</evidence>
<dbReference type="GO" id="GO:0006465">
    <property type="term" value="P:signal peptide processing"/>
    <property type="evidence" value="ECO:0007669"/>
    <property type="project" value="InterPro"/>
</dbReference>
<keyword evidence="6" id="KW-0999">Mitochondrion inner membrane</keyword>
<evidence type="ECO:0000256" key="2">
    <source>
        <dbReference type="ARBA" id="ARBA00007066"/>
    </source>
</evidence>
<dbReference type="GO" id="GO:0006627">
    <property type="term" value="P:protein processing involved in protein targeting to mitochondrion"/>
    <property type="evidence" value="ECO:0007669"/>
    <property type="project" value="InterPro"/>
</dbReference>
<keyword evidence="10" id="KW-0472">Membrane</keyword>
<evidence type="ECO:0000256" key="8">
    <source>
        <dbReference type="ARBA" id="ARBA00022989"/>
    </source>
</evidence>
<evidence type="ECO:0000313" key="15">
    <source>
        <dbReference type="Proteomes" id="UP001150925"/>
    </source>
</evidence>
<dbReference type="GO" id="GO:0042720">
    <property type="term" value="C:mitochondrial inner membrane peptidase complex"/>
    <property type="evidence" value="ECO:0007669"/>
    <property type="project" value="InterPro"/>
</dbReference>
<evidence type="ECO:0000256" key="5">
    <source>
        <dbReference type="ARBA" id="ARBA00022692"/>
    </source>
</evidence>
<keyword evidence="4" id="KW-0645">Protease</keyword>
<feature type="domain" description="Peptidase S26" evidence="13">
    <location>
        <begin position="19"/>
        <end position="93"/>
    </location>
</feature>
<dbReference type="CDD" id="cd06530">
    <property type="entry name" value="S26_SPase_I"/>
    <property type="match status" value="1"/>
</dbReference>
<dbReference type="InterPro" id="IPR019533">
    <property type="entry name" value="Peptidase_S26"/>
</dbReference>
<feature type="domain" description="Peptidase S26" evidence="13">
    <location>
        <begin position="115"/>
        <end position="153"/>
    </location>
</feature>
<keyword evidence="15" id="KW-1185">Reference proteome</keyword>
<proteinExistence type="inferred from homology"/>
<keyword evidence="12" id="KW-0732">Signal</keyword>
<evidence type="ECO:0000256" key="1">
    <source>
        <dbReference type="ARBA" id="ARBA00004434"/>
    </source>
</evidence>
<dbReference type="EMBL" id="JANBPY010004447">
    <property type="protein sequence ID" value="KAJ1948056.1"/>
    <property type="molecule type" value="Genomic_DNA"/>
</dbReference>
<evidence type="ECO:0000256" key="10">
    <source>
        <dbReference type="ARBA" id="ARBA00023136"/>
    </source>
</evidence>
<dbReference type="PRINTS" id="PR00727">
    <property type="entry name" value="LEADERPTASE"/>
</dbReference>
<organism evidence="14 15">
    <name type="scientific">Dispira parvispora</name>
    <dbReference type="NCBI Taxonomy" id="1520584"/>
    <lineage>
        <taxon>Eukaryota</taxon>
        <taxon>Fungi</taxon>
        <taxon>Fungi incertae sedis</taxon>
        <taxon>Zoopagomycota</taxon>
        <taxon>Kickxellomycotina</taxon>
        <taxon>Dimargaritomycetes</taxon>
        <taxon>Dimargaritales</taxon>
        <taxon>Dimargaritaceae</taxon>
        <taxon>Dispira</taxon>
    </lineage>
</organism>
<feature type="active site" evidence="11">
    <location>
        <position position="83"/>
    </location>
</feature>
<comment type="subcellular location">
    <subcellularLocation>
        <location evidence="1">Mitochondrion inner membrane</location>
        <topology evidence="1">Single-pass membrane protein</topology>
    </subcellularLocation>
</comment>
<dbReference type="OrthoDB" id="308440at2759"/>
<evidence type="ECO:0000256" key="12">
    <source>
        <dbReference type="SAM" id="SignalP"/>
    </source>
</evidence>
<dbReference type="SUPFAM" id="SSF51306">
    <property type="entry name" value="LexA/Signal peptidase"/>
    <property type="match status" value="1"/>
</dbReference>
<keyword evidence="9" id="KW-0496">Mitochondrion</keyword>
<feature type="chain" id="PRO_5040861931" description="Mitochondrial inner membrane protease subunit 2" evidence="12">
    <location>
        <begin position="34"/>
        <end position="174"/>
    </location>
</feature>
<dbReference type="InterPro" id="IPR036286">
    <property type="entry name" value="LexA/Signal_pep-like_sf"/>
</dbReference>
<reference evidence="14" key="1">
    <citation type="submission" date="2022-07" db="EMBL/GenBank/DDBJ databases">
        <title>Phylogenomic reconstructions and comparative analyses of Kickxellomycotina fungi.</title>
        <authorList>
            <person name="Reynolds N.K."/>
            <person name="Stajich J.E."/>
            <person name="Barry K."/>
            <person name="Grigoriev I.V."/>
            <person name="Crous P."/>
            <person name="Smith M.E."/>
        </authorList>
    </citation>
    <scope>NUCLEOTIDE SEQUENCE</scope>
    <source>
        <strain evidence="14">RSA 1196</strain>
    </source>
</reference>
<dbReference type="InterPro" id="IPR037730">
    <property type="entry name" value="IMP2"/>
</dbReference>
<protein>
    <recommendedName>
        <fullName evidence="3">Mitochondrial inner membrane protease subunit 2</fullName>
    </recommendedName>
</protein>